<dbReference type="PANTHER" id="PTHR34298">
    <property type="entry name" value="SEGREGATION AND CONDENSATION PROTEIN B"/>
    <property type="match status" value="1"/>
</dbReference>
<evidence type="ECO:0000256" key="4">
    <source>
        <dbReference type="ARBA" id="ARBA00023306"/>
    </source>
</evidence>
<dbReference type="InterPro" id="IPR036390">
    <property type="entry name" value="WH_DNA-bd_sf"/>
</dbReference>
<dbReference type="InterPro" id="IPR005234">
    <property type="entry name" value="ScpB_csome_segregation"/>
</dbReference>
<sequence length="193" mass="22068">MNALPPLNILLEAILSAAQSPLKISDIQTLFDVHEQPSTEDIKEALQILKYKLDGRGVELVEVASGYRIQVPQQYSQWVSRLYDEKPQRYSRALLETLALIAYRQPISRGDIEEIRGVSVSSNIMKTLQEREWIKVLGQREVPGRPNLYGTTKQFLDDFNLKQLSELPPLIELEKLEKTVEQMGLSFNVNEES</sequence>
<dbReference type="PIRSF" id="PIRSF019345">
    <property type="entry name" value="ScpB"/>
    <property type="match status" value="1"/>
</dbReference>
<name>A0ABP9MXG5_9GAMM</name>
<keyword evidence="2" id="KW-0132">Cell division</keyword>
<dbReference type="PANTHER" id="PTHR34298:SF2">
    <property type="entry name" value="SEGREGATION AND CONDENSATION PROTEIN B"/>
    <property type="match status" value="1"/>
</dbReference>
<evidence type="ECO:0008006" key="7">
    <source>
        <dbReference type="Google" id="ProtNLM"/>
    </source>
</evidence>
<organism evidence="5 6">
    <name type="scientific">Wohlfahrtiimonas larvae</name>
    <dbReference type="NCBI Taxonomy" id="1157986"/>
    <lineage>
        <taxon>Bacteria</taxon>
        <taxon>Pseudomonadati</taxon>
        <taxon>Pseudomonadota</taxon>
        <taxon>Gammaproteobacteria</taxon>
        <taxon>Cardiobacteriales</taxon>
        <taxon>Ignatzschineriaceae</taxon>
        <taxon>Wohlfahrtiimonas</taxon>
    </lineage>
</organism>
<protein>
    <recommendedName>
        <fullName evidence="7">SMC-Scp complex subunit ScpB</fullName>
    </recommendedName>
</protein>
<dbReference type="EMBL" id="BAABKE010000007">
    <property type="protein sequence ID" value="GAA5102462.1"/>
    <property type="molecule type" value="Genomic_DNA"/>
</dbReference>
<reference evidence="6" key="1">
    <citation type="journal article" date="2019" name="Int. J. Syst. Evol. Microbiol.">
        <title>The Global Catalogue of Microorganisms (GCM) 10K type strain sequencing project: providing services to taxonomists for standard genome sequencing and annotation.</title>
        <authorList>
            <consortium name="The Broad Institute Genomics Platform"/>
            <consortium name="The Broad Institute Genome Sequencing Center for Infectious Disease"/>
            <person name="Wu L."/>
            <person name="Ma J."/>
        </authorList>
    </citation>
    <scope>NUCLEOTIDE SEQUENCE [LARGE SCALE GENOMIC DNA]</scope>
    <source>
        <strain evidence="6">JCM 18424</strain>
    </source>
</reference>
<dbReference type="SUPFAM" id="SSF46785">
    <property type="entry name" value="Winged helix' DNA-binding domain"/>
    <property type="match status" value="2"/>
</dbReference>
<dbReference type="Gene3D" id="1.10.10.10">
    <property type="entry name" value="Winged helix-like DNA-binding domain superfamily/Winged helix DNA-binding domain"/>
    <property type="match status" value="2"/>
</dbReference>
<evidence type="ECO:0000313" key="5">
    <source>
        <dbReference type="EMBL" id="GAA5102462.1"/>
    </source>
</evidence>
<dbReference type="InterPro" id="IPR036388">
    <property type="entry name" value="WH-like_DNA-bd_sf"/>
</dbReference>
<keyword evidence="6" id="KW-1185">Reference proteome</keyword>
<dbReference type="RefSeq" id="WP_077926529.1">
    <property type="nucleotide sequence ID" value="NZ_BAABKE010000007.1"/>
</dbReference>
<dbReference type="Proteomes" id="UP001500631">
    <property type="component" value="Unassembled WGS sequence"/>
</dbReference>
<dbReference type="Pfam" id="PF04079">
    <property type="entry name" value="SMC_ScpB"/>
    <property type="match status" value="1"/>
</dbReference>
<evidence type="ECO:0000256" key="2">
    <source>
        <dbReference type="ARBA" id="ARBA00022618"/>
    </source>
</evidence>
<accession>A0ABP9MXG5</accession>
<evidence type="ECO:0000256" key="3">
    <source>
        <dbReference type="ARBA" id="ARBA00022829"/>
    </source>
</evidence>
<keyword evidence="4" id="KW-0131">Cell cycle</keyword>
<dbReference type="NCBIfam" id="TIGR00281">
    <property type="entry name" value="SMC-Scp complex subunit ScpB"/>
    <property type="match status" value="1"/>
</dbReference>
<keyword evidence="1" id="KW-0963">Cytoplasm</keyword>
<evidence type="ECO:0000313" key="6">
    <source>
        <dbReference type="Proteomes" id="UP001500631"/>
    </source>
</evidence>
<comment type="caution">
    <text evidence="5">The sequence shown here is derived from an EMBL/GenBank/DDBJ whole genome shotgun (WGS) entry which is preliminary data.</text>
</comment>
<evidence type="ECO:0000256" key="1">
    <source>
        <dbReference type="ARBA" id="ARBA00022490"/>
    </source>
</evidence>
<keyword evidence="3" id="KW-0159">Chromosome partition</keyword>
<proteinExistence type="predicted"/>
<gene>
    <name evidence="5" type="ORF">GCM10023338_19720</name>
</gene>